<feature type="compositionally biased region" description="Low complexity" evidence="1">
    <location>
        <begin position="97"/>
        <end position="108"/>
    </location>
</feature>
<dbReference type="Proteomes" id="UP000011115">
    <property type="component" value="Unassembled WGS sequence"/>
</dbReference>
<dbReference type="AlphaFoldDB" id="M1DGK0"/>
<reference evidence="2" key="2">
    <citation type="submission" date="2015-06" db="UniProtKB">
        <authorList>
            <consortium name="EnsemblPlants"/>
        </authorList>
    </citation>
    <scope>IDENTIFICATION</scope>
    <source>
        <strain evidence="2">DM1-3 516 R44</strain>
    </source>
</reference>
<evidence type="ECO:0000313" key="3">
    <source>
        <dbReference type="Proteomes" id="UP000011115"/>
    </source>
</evidence>
<dbReference type="HOGENOM" id="CLU_029307_11_2_1"/>
<sequence>MILNMGQLAYSADVRTTRLERSVPGIIDSAILAALTPLQTFVDALIVRVTTSERRQGDTSEMVALKAEIATLRMDVDYLKTADFTSLIERADDKDVPVTTGDVQGDGTTKAESDAEIDEELMQHMLMR</sequence>
<proteinExistence type="predicted"/>
<organism evidence="2 3">
    <name type="scientific">Solanum tuberosum</name>
    <name type="common">Potato</name>
    <dbReference type="NCBI Taxonomy" id="4113"/>
    <lineage>
        <taxon>Eukaryota</taxon>
        <taxon>Viridiplantae</taxon>
        <taxon>Streptophyta</taxon>
        <taxon>Embryophyta</taxon>
        <taxon>Tracheophyta</taxon>
        <taxon>Spermatophyta</taxon>
        <taxon>Magnoliopsida</taxon>
        <taxon>eudicotyledons</taxon>
        <taxon>Gunneridae</taxon>
        <taxon>Pentapetalae</taxon>
        <taxon>asterids</taxon>
        <taxon>lamiids</taxon>
        <taxon>Solanales</taxon>
        <taxon>Solanaceae</taxon>
        <taxon>Solanoideae</taxon>
        <taxon>Solaneae</taxon>
        <taxon>Solanum</taxon>
    </lineage>
</organism>
<evidence type="ECO:0000256" key="1">
    <source>
        <dbReference type="SAM" id="MobiDB-lite"/>
    </source>
</evidence>
<protein>
    <recommendedName>
        <fullName evidence="4">Polyprotein protein</fullName>
    </recommendedName>
</protein>
<keyword evidence="3" id="KW-1185">Reference proteome</keyword>
<dbReference type="Gramene" id="PGSC0003DMT400088715">
    <property type="protein sequence ID" value="PGSC0003DMT400088715"/>
    <property type="gene ID" value="PGSC0003DMG400038286"/>
</dbReference>
<dbReference type="PaxDb" id="4113-PGSC0003DMT400088715"/>
<evidence type="ECO:0008006" key="4">
    <source>
        <dbReference type="Google" id="ProtNLM"/>
    </source>
</evidence>
<feature type="region of interest" description="Disordered" evidence="1">
    <location>
        <begin position="96"/>
        <end position="116"/>
    </location>
</feature>
<name>M1DGK0_SOLTU</name>
<accession>M1DGK0</accession>
<reference evidence="3" key="1">
    <citation type="journal article" date="2011" name="Nature">
        <title>Genome sequence and analysis of the tuber crop potato.</title>
        <authorList>
            <consortium name="The Potato Genome Sequencing Consortium"/>
        </authorList>
    </citation>
    <scope>NUCLEOTIDE SEQUENCE [LARGE SCALE GENOMIC DNA]</scope>
    <source>
        <strain evidence="3">cv. DM1-3 516 R44</strain>
    </source>
</reference>
<evidence type="ECO:0000313" key="2">
    <source>
        <dbReference type="EnsemblPlants" id="PGSC0003DMT400088715"/>
    </source>
</evidence>
<dbReference type="InParanoid" id="M1DGK0"/>
<dbReference type="EnsemblPlants" id="PGSC0003DMT400088715">
    <property type="protein sequence ID" value="PGSC0003DMT400088715"/>
    <property type="gene ID" value="PGSC0003DMG400038286"/>
</dbReference>